<dbReference type="eggNOG" id="COG0145">
    <property type="taxonomic scope" value="Bacteria"/>
</dbReference>
<dbReference type="PANTHER" id="PTHR11365">
    <property type="entry name" value="5-OXOPROLINASE RELATED"/>
    <property type="match status" value="1"/>
</dbReference>
<dbReference type="Pfam" id="PF19278">
    <property type="entry name" value="Hydant_A_C"/>
    <property type="match status" value="1"/>
</dbReference>
<dbReference type="KEGG" id="dgi:Desgi_2810"/>
<dbReference type="GO" id="GO:0006749">
    <property type="term" value="P:glutathione metabolic process"/>
    <property type="evidence" value="ECO:0007669"/>
    <property type="project" value="TreeGrafter"/>
</dbReference>
<dbReference type="InterPro" id="IPR045079">
    <property type="entry name" value="Oxoprolinase-like"/>
</dbReference>
<dbReference type="Pfam" id="PF01968">
    <property type="entry name" value="Hydantoinase_A"/>
    <property type="match status" value="1"/>
</dbReference>
<dbReference type="InterPro" id="IPR008040">
    <property type="entry name" value="Hydant_A_N"/>
</dbReference>
<dbReference type="PANTHER" id="PTHR11365:SF23">
    <property type="entry name" value="HYPOTHETICAL 5-OXOPROLINASE (EUROFUNG)-RELATED"/>
    <property type="match status" value="1"/>
</dbReference>
<name>R4KRH4_9FIRM</name>
<dbReference type="STRING" id="767817.Desgi_2810"/>
<reference evidence="6 7" key="1">
    <citation type="submission" date="2012-01" db="EMBL/GenBank/DDBJ databases">
        <title>Complete sequence of Desulfotomaculum gibsoniae DSM 7213.</title>
        <authorList>
            <consortium name="US DOE Joint Genome Institute"/>
            <person name="Lucas S."/>
            <person name="Han J."/>
            <person name="Lapidus A."/>
            <person name="Cheng J.-F."/>
            <person name="Goodwin L."/>
            <person name="Pitluck S."/>
            <person name="Peters L."/>
            <person name="Ovchinnikova G."/>
            <person name="Teshima H."/>
            <person name="Detter J.C."/>
            <person name="Han C."/>
            <person name="Tapia R."/>
            <person name="Land M."/>
            <person name="Hauser L."/>
            <person name="Kyrpides N."/>
            <person name="Ivanova N."/>
            <person name="Pagani I."/>
            <person name="Parshina S."/>
            <person name="Plugge C."/>
            <person name="Muyzer G."/>
            <person name="Kuever J."/>
            <person name="Ivanova A."/>
            <person name="Nazina T."/>
            <person name="Klenk H.-P."/>
            <person name="Brambilla E."/>
            <person name="Spring S."/>
            <person name="Stams A.F."/>
            <person name="Woyke T."/>
        </authorList>
    </citation>
    <scope>NUCLEOTIDE SEQUENCE [LARGE SCALE GENOMIC DNA]</scope>
    <source>
        <strain evidence="6 7">DSM 7213</strain>
    </source>
</reference>
<evidence type="ECO:0000313" key="7">
    <source>
        <dbReference type="Proteomes" id="UP000013520"/>
    </source>
</evidence>
<comment type="similarity">
    <text evidence="1">Belongs to the oxoprolinase family.</text>
</comment>
<dbReference type="GO" id="GO:0005829">
    <property type="term" value="C:cytosol"/>
    <property type="evidence" value="ECO:0007669"/>
    <property type="project" value="TreeGrafter"/>
</dbReference>
<dbReference type="eggNOG" id="COG0146">
    <property type="taxonomic scope" value="Bacteria"/>
</dbReference>
<feature type="domain" description="Hydantoinase/oxoprolinase N-terminal" evidence="4">
    <location>
        <begin position="4"/>
        <end position="178"/>
    </location>
</feature>
<protein>
    <submittedName>
        <fullName evidence="6">N-methylhydantoinase B/acetone carboxylase, alpha subunit</fullName>
    </submittedName>
</protein>
<evidence type="ECO:0000313" key="6">
    <source>
        <dbReference type="EMBL" id="AGL02211.1"/>
    </source>
</evidence>
<dbReference type="InterPro" id="IPR002821">
    <property type="entry name" value="Hydantoinase_A"/>
</dbReference>
<dbReference type="EMBL" id="CP003273">
    <property type="protein sequence ID" value="AGL02211.1"/>
    <property type="molecule type" value="Genomic_DNA"/>
</dbReference>
<evidence type="ECO:0000259" key="4">
    <source>
        <dbReference type="Pfam" id="PF05378"/>
    </source>
</evidence>
<feature type="domain" description="Hydantoinase B/oxoprolinase" evidence="3">
    <location>
        <begin position="706"/>
        <end position="1236"/>
    </location>
</feature>
<dbReference type="RefSeq" id="WP_006523606.1">
    <property type="nucleotide sequence ID" value="NC_021184.1"/>
</dbReference>
<evidence type="ECO:0000259" key="2">
    <source>
        <dbReference type="Pfam" id="PF01968"/>
    </source>
</evidence>
<feature type="domain" description="Acetophenone carboxylase-like C-terminal" evidence="5">
    <location>
        <begin position="521"/>
        <end position="672"/>
    </location>
</feature>
<dbReference type="HOGENOM" id="CLU_002157_2_0_9"/>
<evidence type="ECO:0000256" key="1">
    <source>
        <dbReference type="ARBA" id="ARBA00010403"/>
    </source>
</evidence>
<dbReference type="InterPro" id="IPR003692">
    <property type="entry name" value="Hydantoinase_B"/>
</dbReference>
<gene>
    <name evidence="6" type="ORF">Desgi_2810</name>
</gene>
<sequence>MGYRVGIDVGGTFTDLVAVNTATGDITSVKTATISGDPAAGVINGIIKLAIEPCQITEVIHGSTMDLNMLINGGAGGVGLICTRGFSDILEIRRVWREKMIDLSWNRPKSLLPRRLCVGVKERIDWRGKVITPLDEQSVVKQVQYLKGKGVISYAVSLLFSFLNPVHEQRLKTIIQQVHPGALTTLSSEVLPEIREYERTSTTVISAILKPVMTTYINDLRIRLKSFGVVAPLKLLKSNGGIDDFAHVLMKPMDNFASGSVGGVVASLNLGKEIKAPNLITFDMGGTTTDVGLIRDYQPLYAMERDIKWDIPIRGLMFDIKSIGSGGGSIAAIDQGGGIRVGPESVGAFPGPACYNQGGEVPTITDANVILGRIGSQNFLGGEKPLHAGLAQKAMRKKLGRFLQKSEEDAASYIDQISLSNMAQLVREATIGCGYDPRDFKLVSYGGAGALYAAELAEELGISEVIIPCHAGVFSAMGGIYADIVHDFVQSYYVAVEKIDQDVFNNLVGRLKNQALNTIAGKKVKSYSINIFIDLRYTGEIFEITVLLDFNNGITRQSIADAIREFHLEHERRYGFDRPDEPVELVNVRLKMIIPQLDDTPSWKGLNDTDYKKAIKGYREVYFRSSFAFMTIPVYERKLLGVGIEVAGPAIIEEPETTVVVPPDFKFRIDVHGNILIGKSQLQEMEHADGLTAKIKQLERYAYIKPVVLDVMGSEFLSICREMGTAMVRTAYSPIFVDGMDFACGIFDSTAELVAVANYCPVHLAAMALAPEWAVMELGLDSLKPGDVVILNDPFRGGTHITDFTVIKPIFYYGELVAMAANRAHHLDVGGKAAGGFPGDATDIYQEGICVPPVRWFKEGIENTDFVETLFSNVRLPWVQVGDMRAQLHSVLTAERRILQLIDKYGLVAVKQSMQQLKNRSEQWLRKEIAAIPDGTYSFEDFIDDDGVCHRPYSIKVTIKINGSDLVMDFTGSSPQALGPVNAVYGVTAGSCFNALMQVTNPRIPFNRGCFRPVKIIAPRGSIVNPTRPAATFGGNTDTNIRIIDVVIGAFARVLPRRVRAASYGTCNNFTGGGYDNIRQQPFVFYFFNEGGWGASNCQDGWNATFNPIGNCRNISAEIIESNYPLRYEQVALNEGSAGAGEFRGGFGTKRVLTVLSDQMEVNALGERHRFKPYGLFGGLPAQANAFLVKRYNFDKEESFAATFYVKSPSKFSKITLFKGDTFYIINSGGGGYGDPVKRKPEKVLEDVEDGLISTTQARDEYGVVFVKVGGVLSIDDDATARHRKEMTIFCGDGAVTDIIVSQCQLAARLGRRVWNEDNAYKNETKRKIDLLMGDLAHLSKSFCEVRCRYRFKQKQCILFNDEVMSFWSPEAINRWLGKHCILKLKL</sequence>
<dbReference type="GO" id="GO:0017168">
    <property type="term" value="F:5-oxoprolinase (ATP-hydrolyzing) activity"/>
    <property type="evidence" value="ECO:0007669"/>
    <property type="project" value="TreeGrafter"/>
</dbReference>
<evidence type="ECO:0000259" key="3">
    <source>
        <dbReference type="Pfam" id="PF02538"/>
    </source>
</evidence>
<dbReference type="Pfam" id="PF02538">
    <property type="entry name" value="Hydantoinase_B"/>
    <property type="match status" value="1"/>
</dbReference>
<proteinExistence type="inferred from homology"/>
<dbReference type="Pfam" id="PF05378">
    <property type="entry name" value="Hydant_A_N"/>
    <property type="match status" value="1"/>
</dbReference>
<evidence type="ECO:0000259" key="5">
    <source>
        <dbReference type="Pfam" id="PF19278"/>
    </source>
</evidence>
<accession>R4KRH4</accession>
<keyword evidence="7" id="KW-1185">Reference proteome</keyword>
<organism evidence="6 7">
    <name type="scientific">Desulfoscipio gibsoniae DSM 7213</name>
    <dbReference type="NCBI Taxonomy" id="767817"/>
    <lineage>
        <taxon>Bacteria</taxon>
        <taxon>Bacillati</taxon>
        <taxon>Bacillota</taxon>
        <taxon>Clostridia</taxon>
        <taxon>Eubacteriales</taxon>
        <taxon>Desulfallaceae</taxon>
        <taxon>Desulfoscipio</taxon>
    </lineage>
</organism>
<dbReference type="InterPro" id="IPR049517">
    <property type="entry name" value="ACX-like_C"/>
</dbReference>
<feature type="domain" description="Hydantoinase A/oxoprolinase" evidence="2">
    <location>
        <begin position="199"/>
        <end position="487"/>
    </location>
</feature>
<dbReference type="Proteomes" id="UP000013520">
    <property type="component" value="Chromosome"/>
</dbReference>